<gene>
    <name evidence="1" type="ORF">DC366_17620</name>
</gene>
<dbReference type="EMBL" id="QCYH01000018">
    <property type="protein sequence ID" value="PVA08753.1"/>
    <property type="molecule type" value="Genomic_DNA"/>
</dbReference>
<keyword evidence="2" id="KW-1185">Reference proteome</keyword>
<evidence type="ECO:0000313" key="1">
    <source>
        <dbReference type="EMBL" id="PVA08753.1"/>
    </source>
</evidence>
<reference evidence="1 2" key="1">
    <citation type="submission" date="2018-04" db="EMBL/GenBank/DDBJ databases">
        <title>Pelagivirga bohaiensis gen. nov., sp. nov., a bacterium isolated from the Bohai Sea.</title>
        <authorList>
            <person name="Ji X."/>
        </authorList>
    </citation>
    <scope>NUCLEOTIDE SEQUENCE [LARGE SCALE GENOMIC DNA]</scope>
    <source>
        <strain evidence="1 2">BH-SD19</strain>
    </source>
</reference>
<protein>
    <submittedName>
        <fullName evidence="1">Uncharacterized protein</fullName>
    </submittedName>
</protein>
<evidence type="ECO:0000313" key="2">
    <source>
        <dbReference type="Proteomes" id="UP000244446"/>
    </source>
</evidence>
<dbReference type="RefSeq" id="WP_108693498.1">
    <property type="nucleotide sequence ID" value="NZ_QCYH01000018.1"/>
</dbReference>
<comment type="caution">
    <text evidence="1">The sequence shown here is derived from an EMBL/GenBank/DDBJ whole genome shotgun (WGS) entry which is preliminary data.</text>
</comment>
<sequence>MKTAILHRVYLYGYSRNVLPAWFRRIVARSELHRAWLSGFNGCFIENGTRYGPSNPYGLVVAPTGQGKGFWPE</sequence>
<dbReference type="OrthoDB" id="7866512at2"/>
<accession>A0A2T7G2V4</accession>
<proteinExistence type="predicted"/>
<organism evidence="1 2">
    <name type="scientific">Pelagivirga sediminicola</name>
    <dbReference type="NCBI Taxonomy" id="2170575"/>
    <lineage>
        <taxon>Bacteria</taxon>
        <taxon>Pseudomonadati</taxon>
        <taxon>Pseudomonadota</taxon>
        <taxon>Alphaproteobacteria</taxon>
        <taxon>Rhodobacterales</taxon>
        <taxon>Paracoccaceae</taxon>
        <taxon>Pelagivirga</taxon>
    </lineage>
</organism>
<dbReference type="Proteomes" id="UP000244446">
    <property type="component" value="Unassembled WGS sequence"/>
</dbReference>
<dbReference type="AlphaFoldDB" id="A0A2T7G2V4"/>
<name>A0A2T7G2V4_9RHOB</name>